<dbReference type="EMBL" id="QLMC01000021">
    <property type="protein sequence ID" value="RAJ89856.1"/>
    <property type="molecule type" value="Genomic_DNA"/>
</dbReference>
<dbReference type="Proteomes" id="UP000248790">
    <property type="component" value="Unassembled WGS sequence"/>
</dbReference>
<dbReference type="OrthoDB" id="961604at2"/>
<proteinExistence type="predicted"/>
<keyword evidence="3" id="KW-1185">Reference proteome</keyword>
<sequence length="105" mass="11285">MKALLNTLLIAFAVTTASFNAAQAGPKEPRKVAAFQSGIHTTADGKLQVAVQKETTSAVLVTLINQKGEAVFSQRMSKRQQALRFRFDVGNLPDGVSLPPIVSQF</sequence>
<feature type="chain" id="PRO_5016241409" evidence="1">
    <location>
        <begin position="25"/>
        <end position="105"/>
    </location>
</feature>
<evidence type="ECO:0000313" key="3">
    <source>
        <dbReference type="Proteomes" id="UP000248790"/>
    </source>
</evidence>
<dbReference type="RefSeq" id="WP_111631631.1">
    <property type="nucleotide sequence ID" value="NZ_QLMC01000021.1"/>
</dbReference>
<evidence type="ECO:0000256" key="1">
    <source>
        <dbReference type="SAM" id="SignalP"/>
    </source>
</evidence>
<name>A0A327WFG1_LARAB</name>
<keyword evidence="1" id="KW-0732">Signal</keyword>
<comment type="caution">
    <text evidence="2">The sequence shown here is derived from an EMBL/GenBank/DDBJ whole genome shotgun (WGS) entry which is preliminary data.</text>
</comment>
<dbReference type="AlphaFoldDB" id="A0A327WFG1"/>
<reference evidence="2 3" key="1">
    <citation type="submission" date="2018-06" db="EMBL/GenBank/DDBJ databases">
        <title>Genomic Encyclopedia of Archaeal and Bacterial Type Strains, Phase II (KMG-II): from individual species to whole genera.</title>
        <authorList>
            <person name="Goeker M."/>
        </authorList>
    </citation>
    <scope>NUCLEOTIDE SEQUENCE [LARGE SCALE GENOMIC DNA]</scope>
    <source>
        <strain evidence="2 3">DSM 21851</strain>
    </source>
</reference>
<feature type="signal peptide" evidence="1">
    <location>
        <begin position="1"/>
        <end position="24"/>
    </location>
</feature>
<protein>
    <submittedName>
        <fullName evidence="2">Uncharacterized protein</fullName>
    </submittedName>
</protein>
<gene>
    <name evidence="2" type="ORF">LX87_05651</name>
</gene>
<accession>A0A327WFG1</accession>
<organism evidence="2 3">
    <name type="scientific">Larkinella arboricola</name>
    <dbReference type="NCBI Taxonomy" id="643671"/>
    <lineage>
        <taxon>Bacteria</taxon>
        <taxon>Pseudomonadati</taxon>
        <taxon>Bacteroidota</taxon>
        <taxon>Cytophagia</taxon>
        <taxon>Cytophagales</taxon>
        <taxon>Spirosomataceae</taxon>
        <taxon>Larkinella</taxon>
    </lineage>
</organism>
<evidence type="ECO:0000313" key="2">
    <source>
        <dbReference type="EMBL" id="RAJ89856.1"/>
    </source>
</evidence>